<evidence type="ECO:0000313" key="6">
    <source>
        <dbReference type="Proteomes" id="UP000184447"/>
    </source>
</evidence>
<gene>
    <name evidence="5" type="ORF">SAMN02745207_02908</name>
</gene>
<dbReference type="PROSITE" id="PS00041">
    <property type="entry name" value="HTH_ARAC_FAMILY_1"/>
    <property type="match status" value="1"/>
</dbReference>
<dbReference type="PRINTS" id="PR00032">
    <property type="entry name" value="HTHARAC"/>
</dbReference>
<dbReference type="GO" id="GO:0003700">
    <property type="term" value="F:DNA-binding transcription factor activity"/>
    <property type="evidence" value="ECO:0007669"/>
    <property type="project" value="InterPro"/>
</dbReference>
<dbReference type="EMBL" id="FQXM01000017">
    <property type="protein sequence ID" value="SHH86843.1"/>
    <property type="molecule type" value="Genomic_DNA"/>
</dbReference>
<dbReference type="CDD" id="cd06986">
    <property type="entry name" value="cupin_MmsR-like_N"/>
    <property type="match status" value="1"/>
</dbReference>
<dbReference type="InterPro" id="IPR037923">
    <property type="entry name" value="HTH-like"/>
</dbReference>
<evidence type="ECO:0000313" key="5">
    <source>
        <dbReference type="EMBL" id="SHH86843.1"/>
    </source>
</evidence>
<sequence>MKTMNEYLEFKLNHLTDLDIYQCGFEECNKNHSYGPAMRDHYLIHYIVKGKGNFERKGETYNLSEGQGFLICPNEITYYKADSEEPWTYYWVGFNGVKAKEYLLKANLAEEKPIFDYVNSGELQECLNNMIGTKSMSAGGDIQRVGYLYVFLSYLMEMVDASKKRIRNKTKEEYVAKAIEYIEKNYSRNISISKLAYYIGLDRSYLTFVFKDVLNISPKRFLIEYRINKASELIKNTEFSIGDISRSVGYDDQLAFSKVFKKIKGVAPSEYRKTREIIFLNLRKEI</sequence>
<dbReference type="InterPro" id="IPR018062">
    <property type="entry name" value="HTH_AraC-typ_CS"/>
</dbReference>
<dbReference type="InterPro" id="IPR009057">
    <property type="entry name" value="Homeodomain-like_sf"/>
</dbReference>
<dbReference type="PANTHER" id="PTHR43280">
    <property type="entry name" value="ARAC-FAMILY TRANSCRIPTIONAL REGULATOR"/>
    <property type="match status" value="1"/>
</dbReference>
<protein>
    <submittedName>
        <fullName evidence="5">Transcriptional regulator, AraC family</fullName>
    </submittedName>
</protein>
<dbReference type="GO" id="GO:0043565">
    <property type="term" value="F:sequence-specific DNA binding"/>
    <property type="evidence" value="ECO:0007669"/>
    <property type="project" value="InterPro"/>
</dbReference>
<reference evidence="5 6" key="1">
    <citation type="submission" date="2016-11" db="EMBL/GenBank/DDBJ databases">
        <authorList>
            <person name="Jaros S."/>
            <person name="Januszkiewicz K."/>
            <person name="Wedrychowicz H."/>
        </authorList>
    </citation>
    <scope>NUCLEOTIDE SEQUENCE [LARGE SCALE GENOMIC DNA]</scope>
    <source>
        <strain evidence="5 6">DSM 8605</strain>
    </source>
</reference>
<keyword evidence="2" id="KW-0238">DNA-binding</keyword>
<dbReference type="PANTHER" id="PTHR43280:SF30">
    <property type="entry name" value="MMSAB OPERON REGULATORY PROTEIN"/>
    <property type="match status" value="1"/>
</dbReference>
<keyword evidence="3" id="KW-0804">Transcription</keyword>
<keyword evidence="6" id="KW-1185">Reference proteome</keyword>
<evidence type="ECO:0000256" key="3">
    <source>
        <dbReference type="ARBA" id="ARBA00023163"/>
    </source>
</evidence>
<accession>A0A1M5WHZ3</accession>
<dbReference type="Pfam" id="PF12833">
    <property type="entry name" value="HTH_18"/>
    <property type="match status" value="1"/>
</dbReference>
<dbReference type="AlphaFoldDB" id="A0A1M5WHZ3"/>
<dbReference type="SUPFAM" id="SSF51215">
    <property type="entry name" value="Regulatory protein AraC"/>
    <property type="match status" value="1"/>
</dbReference>
<feature type="domain" description="HTH araC/xylS-type" evidence="4">
    <location>
        <begin position="176"/>
        <end position="274"/>
    </location>
</feature>
<dbReference type="Gene3D" id="1.10.10.60">
    <property type="entry name" value="Homeodomain-like"/>
    <property type="match status" value="2"/>
</dbReference>
<dbReference type="SUPFAM" id="SSF46689">
    <property type="entry name" value="Homeodomain-like"/>
    <property type="match status" value="2"/>
</dbReference>
<evidence type="ECO:0000256" key="2">
    <source>
        <dbReference type="ARBA" id="ARBA00023125"/>
    </source>
</evidence>
<organism evidence="5 6">
    <name type="scientific">Clostridium grantii DSM 8605</name>
    <dbReference type="NCBI Taxonomy" id="1121316"/>
    <lineage>
        <taxon>Bacteria</taxon>
        <taxon>Bacillati</taxon>
        <taxon>Bacillota</taxon>
        <taxon>Clostridia</taxon>
        <taxon>Eubacteriales</taxon>
        <taxon>Clostridiaceae</taxon>
        <taxon>Clostridium</taxon>
    </lineage>
</organism>
<dbReference type="Proteomes" id="UP000184447">
    <property type="component" value="Unassembled WGS sequence"/>
</dbReference>
<evidence type="ECO:0000256" key="1">
    <source>
        <dbReference type="ARBA" id="ARBA00023015"/>
    </source>
</evidence>
<name>A0A1M5WHZ3_9CLOT</name>
<dbReference type="Gene3D" id="2.60.120.280">
    <property type="entry name" value="Regulatory protein AraC"/>
    <property type="match status" value="1"/>
</dbReference>
<evidence type="ECO:0000259" key="4">
    <source>
        <dbReference type="PROSITE" id="PS01124"/>
    </source>
</evidence>
<keyword evidence="1" id="KW-0805">Transcription regulation</keyword>
<dbReference type="InterPro" id="IPR003313">
    <property type="entry name" value="AraC-bd"/>
</dbReference>
<dbReference type="Pfam" id="PF02311">
    <property type="entry name" value="AraC_binding"/>
    <property type="match status" value="1"/>
</dbReference>
<dbReference type="SMART" id="SM00342">
    <property type="entry name" value="HTH_ARAC"/>
    <property type="match status" value="1"/>
</dbReference>
<dbReference type="PROSITE" id="PS01124">
    <property type="entry name" value="HTH_ARAC_FAMILY_2"/>
    <property type="match status" value="1"/>
</dbReference>
<proteinExistence type="predicted"/>
<dbReference type="STRING" id="1121316.SAMN02745207_02908"/>
<dbReference type="InterPro" id="IPR018060">
    <property type="entry name" value="HTH_AraC"/>
</dbReference>
<dbReference type="InterPro" id="IPR020449">
    <property type="entry name" value="Tscrpt_reg_AraC-type_HTH"/>
</dbReference>